<dbReference type="AlphaFoldDB" id="A0A6N6JF95"/>
<dbReference type="SUPFAM" id="SSF52540">
    <property type="entry name" value="P-loop containing nucleoside triphosphate hydrolases"/>
    <property type="match status" value="1"/>
</dbReference>
<dbReference type="Gene3D" id="3.40.50.300">
    <property type="entry name" value="P-loop containing nucleotide triphosphate hydrolases"/>
    <property type="match status" value="1"/>
</dbReference>
<reference evidence="1 2" key="1">
    <citation type="submission" date="2019-12" db="EMBL/GenBank/DDBJ databases">
        <title>Litoreibacter badius sp. nov., a novel bacteriochlorophyll a-containing bacterium in the genus Litoreibacter.</title>
        <authorList>
            <person name="Kanamuro M."/>
            <person name="Takabe Y."/>
            <person name="Mori K."/>
            <person name="Takaichi S."/>
            <person name="Hanada S."/>
        </authorList>
    </citation>
    <scope>NUCLEOTIDE SEQUENCE [LARGE SCALE GENOMIC DNA]</scope>
    <source>
        <strain evidence="1 2">K6</strain>
    </source>
</reference>
<dbReference type="Proteomes" id="UP000436822">
    <property type="component" value="Unassembled WGS sequence"/>
</dbReference>
<evidence type="ECO:0000313" key="2">
    <source>
        <dbReference type="Proteomes" id="UP000436822"/>
    </source>
</evidence>
<dbReference type="OrthoDB" id="5147122at2"/>
<evidence type="ECO:0000313" key="1">
    <source>
        <dbReference type="EMBL" id="GFE64896.1"/>
    </source>
</evidence>
<name>A0A6N6JF95_9RHOB</name>
<dbReference type="RefSeq" id="WP_159806400.1">
    <property type="nucleotide sequence ID" value="NZ_BLJE01000002.1"/>
</dbReference>
<proteinExistence type="predicted"/>
<comment type="caution">
    <text evidence="1">The sequence shown here is derived from an EMBL/GenBank/DDBJ whole genome shotgun (WGS) entry which is preliminary data.</text>
</comment>
<gene>
    <name evidence="1" type="ORF">KIN_19700</name>
</gene>
<protein>
    <recommendedName>
        <fullName evidence="3">Sulfotransferase family protein</fullName>
    </recommendedName>
</protein>
<dbReference type="EMBL" id="BLJE01000002">
    <property type="protein sequence ID" value="GFE64896.1"/>
    <property type="molecule type" value="Genomic_DNA"/>
</dbReference>
<keyword evidence="2" id="KW-1185">Reference proteome</keyword>
<evidence type="ECO:0008006" key="3">
    <source>
        <dbReference type="Google" id="ProtNLM"/>
    </source>
</evidence>
<dbReference type="InterPro" id="IPR027417">
    <property type="entry name" value="P-loop_NTPase"/>
</dbReference>
<sequence length="328" mass="36051">MNAASEGGTLFLHIGMPKTGSTFLQDHIFPKLDHLHVRAVPHTALFNERGDKAIERRLMGCALRRAASIWSAAGDQMFEELLGNRMDWLKKPRDLLISDEAIGRAARRPGTLAIHLAALAEHARKWGFQKVKVLMVIRRQDTWLASHYAQISNRVTAANQGGFEQMVARTLDPRIDRCGFGMVIDYAALQAAILRELGNASLTVLPHEAMRADKGATLRNILIWLRTPSEMVEALTQHAEGSRANVRQAETGVWALRPYQLGKINAPSWAMPGRGKTIRLTSTLSAAILESYSAGNALLARSIPADLQKWGYVPSGTAPRPVLEGIAS</sequence>
<accession>A0A6N6JF95</accession>
<organism evidence="1 2">
    <name type="scientific">Litoreibacter roseus</name>
    <dbReference type="NCBI Taxonomy" id="2601869"/>
    <lineage>
        <taxon>Bacteria</taxon>
        <taxon>Pseudomonadati</taxon>
        <taxon>Pseudomonadota</taxon>
        <taxon>Alphaproteobacteria</taxon>
        <taxon>Rhodobacterales</taxon>
        <taxon>Roseobacteraceae</taxon>
        <taxon>Litoreibacter</taxon>
    </lineage>
</organism>